<dbReference type="InterPro" id="IPR029057">
    <property type="entry name" value="PRTase-like"/>
</dbReference>
<keyword evidence="2" id="KW-0328">Glycosyltransferase</keyword>
<dbReference type="SUPFAM" id="SSF53271">
    <property type="entry name" value="PRTase-like"/>
    <property type="match status" value="1"/>
</dbReference>
<dbReference type="CDD" id="cd06223">
    <property type="entry name" value="PRTases_typeI"/>
    <property type="match status" value="1"/>
</dbReference>
<reference evidence="2" key="1">
    <citation type="submission" date="2020-05" db="EMBL/GenBank/DDBJ databases">
        <authorList>
            <person name="Chiriac C."/>
            <person name="Salcher M."/>
            <person name="Ghai R."/>
            <person name="Kavagutti S V."/>
        </authorList>
    </citation>
    <scope>NUCLEOTIDE SEQUENCE</scope>
</reference>
<dbReference type="InterPro" id="IPR000836">
    <property type="entry name" value="PRTase_dom"/>
</dbReference>
<name>A0A6J5SY63_9CAUD</name>
<sequence length="128" mass="14641">MKIRLYTWEEFDEAVARIERPICDSLCPIPRGGLILAVALSHKFGIKIVDRPTRKSVFVDDIADSGNTIISWKLRYGNCPSVVLLRRSSCNPIGIQAAEVIESDEWIVFPWENKEKAQEDYEAYIARK</sequence>
<dbReference type="GO" id="GO:0016757">
    <property type="term" value="F:glycosyltransferase activity"/>
    <property type="evidence" value="ECO:0007669"/>
    <property type="project" value="UniProtKB-KW"/>
</dbReference>
<dbReference type="EMBL" id="LR797478">
    <property type="protein sequence ID" value="CAB4219327.1"/>
    <property type="molecule type" value="Genomic_DNA"/>
</dbReference>
<evidence type="ECO:0000313" key="1">
    <source>
        <dbReference type="EMBL" id="CAB4187648.1"/>
    </source>
</evidence>
<keyword evidence="2" id="KW-0808">Transferase</keyword>
<proteinExistence type="predicted"/>
<accession>A0A6J5SY63</accession>
<evidence type="ECO:0000313" key="2">
    <source>
        <dbReference type="EMBL" id="CAB4219327.1"/>
    </source>
</evidence>
<protein>
    <submittedName>
        <fullName evidence="2">Phosphoribosyltransferase domain</fullName>
    </submittedName>
</protein>
<gene>
    <name evidence="1" type="ORF">UFOVP1163_50</name>
    <name evidence="2" type="ORF">UFOVP1613_48</name>
</gene>
<dbReference type="Gene3D" id="3.40.50.2020">
    <property type="match status" value="1"/>
</dbReference>
<dbReference type="EMBL" id="LR797112">
    <property type="protein sequence ID" value="CAB4187648.1"/>
    <property type="molecule type" value="Genomic_DNA"/>
</dbReference>
<organism evidence="2">
    <name type="scientific">uncultured Caudovirales phage</name>
    <dbReference type="NCBI Taxonomy" id="2100421"/>
    <lineage>
        <taxon>Viruses</taxon>
        <taxon>Duplodnaviria</taxon>
        <taxon>Heunggongvirae</taxon>
        <taxon>Uroviricota</taxon>
        <taxon>Caudoviricetes</taxon>
        <taxon>Peduoviridae</taxon>
        <taxon>Maltschvirus</taxon>
        <taxon>Maltschvirus maltsch</taxon>
    </lineage>
</organism>